<feature type="domain" description="MACPF" evidence="3">
    <location>
        <begin position="441"/>
        <end position="613"/>
    </location>
</feature>
<evidence type="ECO:0000256" key="2">
    <source>
        <dbReference type="SAM" id="MobiDB-lite"/>
    </source>
</evidence>
<evidence type="ECO:0000256" key="1">
    <source>
        <dbReference type="ARBA" id="ARBA00038101"/>
    </source>
</evidence>
<feature type="region of interest" description="Disordered" evidence="2">
    <location>
        <begin position="833"/>
        <end position="856"/>
    </location>
</feature>
<name>A0A8H7BEU5_9FUNG</name>
<dbReference type="Pfam" id="PF01823">
    <property type="entry name" value="MACPF"/>
    <property type="match status" value="1"/>
</dbReference>
<dbReference type="InterPro" id="IPR050767">
    <property type="entry name" value="Sel1_AlgK"/>
</dbReference>
<dbReference type="Gene3D" id="1.25.40.10">
    <property type="entry name" value="Tetratricopeptide repeat domain"/>
    <property type="match status" value="1"/>
</dbReference>
<protein>
    <recommendedName>
        <fullName evidence="3">MACPF domain-containing protein</fullName>
    </recommendedName>
</protein>
<evidence type="ECO:0000259" key="3">
    <source>
        <dbReference type="Pfam" id="PF01823"/>
    </source>
</evidence>
<dbReference type="PANTHER" id="PTHR11102">
    <property type="entry name" value="SEL-1-LIKE PROTEIN"/>
    <property type="match status" value="1"/>
</dbReference>
<dbReference type="SUPFAM" id="SSF81901">
    <property type="entry name" value="HCP-like"/>
    <property type="match status" value="2"/>
</dbReference>
<dbReference type="InterPro" id="IPR020864">
    <property type="entry name" value="MACPF"/>
</dbReference>
<dbReference type="Proteomes" id="UP000605846">
    <property type="component" value="Unassembled WGS sequence"/>
</dbReference>
<evidence type="ECO:0000313" key="4">
    <source>
        <dbReference type="EMBL" id="KAF7720981.1"/>
    </source>
</evidence>
<dbReference type="OrthoDB" id="272077at2759"/>
<dbReference type="SMART" id="SM00671">
    <property type="entry name" value="SEL1"/>
    <property type="match status" value="4"/>
</dbReference>
<dbReference type="AlphaFoldDB" id="A0A8H7BEU5"/>
<feature type="compositionally biased region" description="Polar residues" evidence="2">
    <location>
        <begin position="833"/>
        <end position="851"/>
    </location>
</feature>
<dbReference type="InterPro" id="IPR011990">
    <property type="entry name" value="TPR-like_helical_dom_sf"/>
</dbReference>
<organism evidence="4 5">
    <name type="scientific">Apophysomyces ossiformis</name>
    <dbReference type="NCBI Taxonomy" id="679940"/>
    <lineage>
        <taxon>Eukaryota</taxon>
        <taxon>Fungi</taxon>
        <taxon>Fungi incertae sedis</taxon>
        <taxon>Mucoromycota</taxon>
        <taxon>Mucoromycotina</taxon>
        <taxon>Mucoromycetes</taxon>
        <taxon>Mucorales</taxon>
        <taxon>Mucorineae</taxon>
        <taxon>Mucoraceae</taxon>
        <taxon>Apophysomyces</taxon>
    </lineage>
</organism>
<keyword evidence="5" id="KW-1185">Reference proteome</keyword>
<proteinExistence type="inferred from homology"/>
<comment type="caution">
    <text evidence="4">The sequence shown here is derived from an EMBL/GenBank/DDBJ whole genome shotgun (WGS) entry which is preliminary data.</text>
</comment>
<dbReference type="EMBL" id="JABAYA010000325">
    <property type="protein sequence ID" value="KAF7720981.1"/>
    <property type="molecule type" value="Genomic_DNA"/>
</dbReference>
<reference evidence="4" key="1">
    <citation type="submission" date="2020-01" db="EMBL/GenBank/DDBJ databases">
        <title>Genome Sequencing of Three Apophysomyces-Like Fungal Strains Confirms a Novel Fungal Genus in the Mucoromycota with divergent Burkholderia-like Endosymbiotic Bacteria.</title>
        <authorList>
            <person name="Stajich J.E."/>
            <person name="Macias A.M."/>
            <person name="Carter-House D."/>
            <person name="Lovett B."/>
            <person name="Kasson L.R."/>
            <person name="Berry K."/>
            <person name="Grigoriev I."/>
            <person name="Chang Y."/>
            <person name="Spatafora J."/>
            <person name="Kasson M.T."/>
        </authorList>
    </citation>
    <scope>NUCLEOTIDE SEQUENCE</scope>
    <source>
        <strain evidence="4">NRRL A-21654</strain>
    </source>
</reference>
<comment type="similarity">
    <text evidence="1">Belongs to the sel-1 family.</text>
</comment>
<accession>A0A8H7BEU5</accession>
<gene>
    <name evidence="4" type="ORF">EC973_005655</name>
</gene>
<dbReference type="PANTHER" id="PTHR11102:SF160">
    <property type="entry name" value="ERAD-ASSOCIATED E3 UBIQUITIN-PROTEIN LIGASE COMPONENT HRD3"/>
    <property type="match status" value="1"/>
</dbReference>
<sequence>MLLHNKGDVDGWINSIALYLELLMPLDVKPIYDLLDDGAKSEVKRIYRLRYARHDASSVIAPRNLSDSSMALVQLAEFRSRLGVAQGVHFGGYQTIEDVIELSGISNISKLIKRVSGNGKPRIECRLRRTVLGTDRNTHSYIEDEVFEFPAGSSGFIRSAIASHIERYGGELQPATRGTDYFVMYVTYRELVFDRKIIKGTDKLKERIAKALSQHSDKEKYQALQEVFEHFGYFYPSVVCLGGRIVFEVRKSDPCVAWMTQDGVLAVDRELKKGVSGRMTDIETIGGSASFTGCQDWIDSVKANQKRIQYKSLRPIYELLDQDQSLQIQRIYDAENGTPLDFPELPKGLHIDGLNAEDFALKLSKSDNFSKMVMLRQFSKQPDIEQVERCVTDLTDIKKYTSLDIESDHDLPGSYGFKAGARGSYGERRIASPSRHSKSQVMYGVAYVVYKELNLYDEFIKATDQFKNAIDKALSIGDRDHSTFYALQDVFQAFGYYYPTCIKYGGRIVYEVSNQYGKQQSVLQKQSSGKESYQESLHTMGGSALSKVKNSLSKISMTTTVGESLRKSEFWNAIGVKAWTSTIKSNQVIIQTKRLKPLYELLDEDRRCKVQEVYENVVMGDSRICYDYLLQIISHRRYLEEKGYKESVQTDFVQISAAKRALNLGFLLWKTFRELDNHLASRVLNKGHTSICRWGILLFMEDDGSWKFKQFKDPDESQHNHALSVSEEHDQYDISTSEKLIGLFVKVVPINPIKHLDNAQNQFVRYGDIVLLQHFKTRSVPVVTAAADLIAIAQRGKDGMFHIRTIDPTKEKDETILDIDFQWKIIRCPENNNVDGSQQNADNDCPQLSSKGHQEETKYRSINDADYVQRGDIVAFESQRRLDNGKSFYLRDVRFGQDIYQEEAISLSSAKDAVWHIENYNEYKAQMDLDNLYSLEAEERGNLILLQDWAHRNHGDVLLALGYVYSYGLKGTNVDVSRAVQYLEKAAEKGYYAAQYELGRLWWRMEEYEKAVQAFEDASQFSLLEASRELGDIYHAGLSFPRADGCFVLEQDYKEAFMHYAIAGIFGDSKSALAVGKYLEKGYHEDFGIDNYKALEWYQLARSNNVGPIADLEIGNIKHKLAMTCTDQSEAEVLQQEAYKSFAEAAPFEPHAKFMVAMYHFNGWGGQELNVNLGFDTLLSLVESGLDFVLHGISRCYQDGIGVNWNKEAAQAFKALARQMSM</sequence>
<dbReference type="Pfam" id="PF08238">
    <property type="entry name" value="Sel1"/>
    <property type="match status" value="5"/>
</dbReference>
<dbReference type="InterPro" id="IPR006597">
    <property type="entry name" value="Sel1-like"/>
</dbReference>
<evidence type="ECO:0000313" key="5">
    <source>
        <dbReference type="Proteomes" id="UP000605846"/>
    </source>
</evidence>